<proteinExistence type="predicted"/>
<accession>A0A438CH66</accession>
<reference evidence="1 2" key="1">
    <citation type="journal article" date="2018" name="PLoS Genet.">
        <title>Population sequencing reveals clonal diversity and ancestral inbreeding in the grapevine cultivar Chardonnay.</title>
        <authorList>
            <person name="Roach M.J."/>
            <person name="Johnson D.L."/>
            <person name="Bohlmann J."/>
            <person name="van Vuuren H.J."/>
            <person name="Jones S.J."/>
            <person name="Pretorius I.S."/>
            <person name="Schmidt S.A."/>
            <person name="Borneman A.R."/>
        </authorList>
    </citation>
    <scope>NUCLEOTIDE SEQUENCE [LARGE SCALE GENOMIC DNA]</scope>
    <source>
        <strain evidence="2">cv. Chardonnay</strain>
        <tissue evidence="1">Leaf</tissue>
    </source>
</reference>
<dbReference type="Proteomes" id="UP000288805">
    <property type="component" value="Unassembled WGS sequence"/>
</dbReference>
<protein>
    <submittedName>
        <fullName evidence="1">Putative ribonuclease H protein</fullName>
    </submittedName>
</protein>
<evidence type="ECO:0000313" key="1">
    <source>
        <dbReference type="EMBL" id="RVW22558.1"/>
    </source>
</evidence>
<comment type="caution">
    <text evidence="1">The sequence shown here is derived from an EMBL/GenBank/DDBJ whole genome shotgun (WGS) entry which is preliminary data.</text>
</comment>
<organism evidence="1 2">
    <name type="scientific">Vitis vinifera</name>
    <name type="common">Grape</name>
    <dbReference type="NCBI Taxonomy" id="29760"/>
    <lineage>
        <taxon>Eukaryota</taxon>
        <taxon>Viridiplantae</taxon>
        <taxon>Streptophyta</taxon>
        <taxon>Embryophyta</taxon>
        <taxon>Tracheophyta</taxon>
        <taxon>Spermatophyta</taxon>
        <taxon>Magnoliopsida</taxon>
        <taxon>eudicotyledons</taxon>
        <taxon>Gunneridae</taxon>
        <taxon>Pentapetalae</taxon>
        <taxon>rosids</taxon>
        <taxon>Vitales</taxon>
        <taxon>Vitaceae</taxon>
        <taxon>Viteae</taxon>
        <taxon>Vitis</taxon>
    </lineage>
</organism>
<evidence type="ECO:0000313" key="2">
    <source>
        <dbReference type="Proteomes" id="UP000288805"/>
    </source>
</evidence>
<gene>
    <name evidence="1" type="primary">VvCHDh000004_1104</name>
    <name evidence="1" type="ORF">CK203_105643</name>
</gene>
<name>A0A438CH66_VITVI</name>
<dbReference type="EMBL" id="QGNW01002228">
    <property type="protein sequence ID" value="RVW22558.1"/>
    <property type="molecule type" value="Genomic_DNA"/>
</dbReference>
<dbReference type="PANTHER" id="PTHR33116">
    <property type="entry name" value="REVERSE TRANSCRIPTASE ZINC-BINDING DOMAIN-CONTAINING PROTEIN-RELATED-RELATED"/>
    <property type="match status" value="1"/>
</dbReference>
<dbReference type="AlphaFoldDB" id="A0A438CH66"/>
<dbReference type="PANTHER" id="PTHR33116:SF78">
    <property type="entry name" value="OS12G0587133 PROTEIN"/>
    <property type="match status" value="1"/>
</dbReference>
<sequence>MSKIMINGVRLTEDQDMREGIANAYQQLLSESPGWKADIGGLLLNQISPSEAGWLKKVIGKVISPDQNAFVKGRQILDGSLIANEVIDSWQKRGEKGHAKDGLWVKMDRMDVELYLHCQILSAGQRGPNWFFSSTKGLRQGDPLSPYLFIMGMEVLSVLITRAAEGASSRAAEFGEKEALLHLGWVLFWFEAASGLKINLDKSMVIPVGEVDGVMDMAAEIGCRVGQLPTVYLGLPLGAPNRAASVWDGVEERMRRRLALWKRQYLSKGGRLTLIKSTLSSIPLYQMSVFRMPKLVARRIEKLQRDFLWGGANGGTLLGKWIWRFACAKEEFWKKVLEAKYGKEEFGWRTRKANGAFGVGVWKEILKESTWCWENMGFKVGKGNRIRFWTDLWCGNNVLSQGFPNLFSMAAHRNVTVEECWDQNTGQRGWILGLLRDLNDWEVGLVGNILAVLRDYSVTVEDDSVCWKKGEDGLFKVKYAYNVLANSQGLDFPHSNVWVGKVPTKIAFLLGKLLGGKSSLWIGCKEEGGIYLIGVFCVGVKRKRSTIY</sequence>